<evidence type="ECO:0000313" key="1">
    <source>
        <dbReference type="EMBL" id="OGE84750.1"/>
    </source>
</evidence>
<gene>
    <name evidence="1" type="ORF">A3J48_04300</name>
</gene>
<proteinExistence type="predicted"/>
<accession>A0A1F5P546</accession>
<evidence type="ECO:0000313" key="2">
    <source>
        <dbReference type="Proteomes" id="UP000176786"/>
    </source>
</evidence>
<dbReference type="EMBL" id="MFES01000036">
    <property type="protein sequence ID" value="OGE84750.1"/>
    <property type="molecule type" value="Genomic_DNA"/>
</dbReference>
<organism evidence="1 2">
    <name type="scientific">Candidatus Doudnabacteria bacterium RIFCSPHIGHO2_02_FULL_46_11</name>
    <dbReference type="NCBI Taxonomy" id="1817832"/>
    <lineage>
        <taxon>Bacteria</taxon>
        <taxon>Candidatus Doudnaibacteriota</taxon>
    </lineage>
</organism>
<name>A0A1F5P546_9BACT</name>
<reference evidence="1 2" key="1">
    <citation type="journal article" date="2016" name="Nat. Commun.">
        <title>Thousands of microbial genomes shed light on interconnected biogeochemical processes in an aquifer system.</title>
        <authorList>
            <person name="Anantharaman K."/>
            <person name="Brown C.T."/>
            <person name="Hug L.A."/>
            <person name="Sharon I."/>
            <person name="Castelle C.J."/>
            <person name="Probst A.J."/>
            <person name="Thomas B.C."/>
            <person name="Singh A."/>
            <person name="Wilkins M.J."/>
            <person name="Karaoz U."/>
            <person name="Brodie E.L."/>
            <person name="Williams K.H."/>
            <person name="Hubbard S.S."/>
            <person name="Banfield J.F."/>
        </authorList>
    </citation>
    <scope>NUCLEOTIDE SEQUENCE [LARGE SCALE GENOMIC DNA]</scope>
</reference>
<dbReference type="AlphaFoldDB" id="A0A1F5P546"/>
<dbReference type="Proteomes" id="UP000176786">
    <property type="component" value="Unassembled WGS sequence"/>
</dbReference>
<protein>
    <submittedName>
        <fullName evidence="1">Uncharacterized protein</fullName>
    </submittedName>
</protein>
<sequence>MSFDIGFLFCCRGIERERGRENGSFPVEEKLKPSGFRAETLSKTSRAVISPLGLPIIKFTHLLNRIFYAKDI</sequence>
<comment type="caution">
    <text evidence="1">The sequence shown here is derived from an EMBL/GenBank/DDBJ whole genome shotgun (WGS) entry which is preliminary data.</text>
</comment>